<keyword evidence="6" id="KW-1278">Translocase</keyword>
<dbReference type="GO" id="GO:0005524">
    <property type="term" value="F:ATP binding"/>
    <property type="evidence" value="ECO:0007669"/>
    <property type="project" value="UniProtKB-KW"/>
</dbReference>
<evidence type="ECO:0000256" key="7">
    <source>
        <dbReference type="ARBA" id="ARBA00023136"/>
    </source>
</evidence>
<dbReference type="SMART" id="SM00382">
    <property type="entry name" value="AAA"/>
    <property type="match status" value="1"/>
</dbReference>
<evidence type="ECO:0000313" key="10">
    <source>
        <dbReference type="Proteomes" id="UP000177445"/>
    </source>
</evidence>
<evidence type="ECO:0000256" key="3">
    <source>
        <dbReference type="ARBA" id="ARBA00022519"/>
    </source>
</evidence>
<dbReference type="InterPro" id="IPR027417">
    <property type="entry name" value="P-loop_NTPase"/>
</dbReference>
<dbReference type="AlphaFoldDB" id="A0A1D9GJM8"/>
<dbReference type="Gene3D" id="3.40.50.300">
    <property type="entry name" value="P-loop containing nucleotide triphosphate hydrolases"/>
    <property type="match status" value="1"/>
</dbReference>
<keyword evidence="2" id="KW-1003">Cell membrane</keyword>
<keyword evidence="4" id="KW-0547">Nucleotide-binding</keyword>
<dbReference type="RefSeq" id="WP_070967509.1">
    <property type="nucleotide sequence ID" value="NZ_CP017715.1"/>
</dbReference>
<feature type="domain" description="ABC transporter" evidence="8">
    <location>
        <begin position="2"/>
        <end position="204"/>
    </location>
</feature>
<dbReference type="PANTHER" id="PTHR42781">
    <property type="entry name" value="SPERMIDINE/PUTRESCINE IMPORT ATP-BINDING PROTEIN POTA"/>
    <property type="match status" value="1"/>
</dbReference>
<accession>A0A1D9GJM8</accession>
<dbReference type="InterPro" id="IPR017871">
    <property type="entry name" value="ABC_transporter-like_CS"/>
</dbReference>
<reference evidence="9 10" key="1">
    <citation type="submission" date="2016-10" db="EMBL/GenBank/DDBJ databases">
        <title>Marinobacter salinus sp. nov., a moderately halophilic bacterium isolated from a tidal flat environment.</title>
        <authorList>
            <person name="Park S.-J."/>
        </authorList>
    </citation>
    <scope>NUCLEOTIDE SEQUENCE [LARGE SCALE GENOMIC DNA]</scope>
    <source>
        <strain evidence="9 10">Hb8</strain>
    </source>
</reference>
<evidence type="ECO:0000256" key="4">
    <source>
        <dbReference type="ARBA" id="ARBA00022741"/>
    </source>
</evidence>
<evidence type="ECO:0000256" key="1">
    <source>
        <dbReference type="ARBA" id="ARBA00022448"/>
    </source>
</evidence>
<dbReference type="InterPro" id="IPR050093">
    <property type="entry name" value="ABC_SmlMolc_Importer"/>
</dbReference>
<dbReference type="InterPro" id="IPR003593">
    <property type="entry name" value="AAA+_ATPase"/>
</dbReference>
<keyword evidence="5" id="KW-0067">ATP-binding</keyword>
<sequence>MLEVRNLVFAYKPSSRPWHFDFQVSTGECIAIQGPSGSGKSTLLGLLAGFLEPWNGDILWNGELLNPLPPWERPVTSVFQEHNLFEHLNVVTNIGLGIHPGMKLSTDQKDLIKEGLARVGLGGFETRMPAELSGGQRQRVALLRAILRNQPVLLLDEPLTGLDEDTRKILRTILIEQKNAGTTIVLASHDEEDRRVLADRHWSL</sequence>
<dbReference type="PROSITE" id="PS50893">
    <property type="entry name" value="ABC_TRANSPORTER_2"/>
    <property type="match status" value="1"/>
</dbReference>
<dbReference type="STRING" id="1874317.BKP64_06430"/>
<dbReference type="Pfam" id="PF00005">
    <property type="entry name" value="ABC_tran"/>
    <property type="match status" value="1"/>
</dbReference>
<dbReference type="SUPFAM" id="SSF52540">
    <property type="entry name" value="P-loop containing nucleoside triphosphate hydrolases"/>
    <property type="match status" value="1"/>
</dbReference>
<dbReference type="InterPro" id="IPR003439">
    <property type="entry name" value="ABC_transporter-like_ATP-bd"/>
</dbReference>
<dbReference type="GO" id="GO:0016887">
    <property type="term" value="F:ATP hydrolysis activity"/>
    <property type="evidence" value="ECO:0007669"/>
    <property type="project" value="InterPro"/>
</dbReference>
<proteinExistence type="predicted"/>
<organism evidence="9 10">
    <name type="scientific">Marinobacter salinus</name>
    <dbReference type="NCBI Taxonomy" id="1874317"/>
    <lineage>
        <taxon>Bacteria</taxon>
        <taxon>Pseudomonadati</taxon>
        <taxon>Pseudomonadota</taxon>
        <taxon>Gammaproteobacteria</taxon>
        <taxon>Pseudomonadales</taxon>
        <taxon>Marinobacteraceae</taxon>
        <taxon>Marinobacter</taxon>
    </lineage>
</organism>
<dbReference type="EMBL" id="CP017715">
    <property type="protein sequence ID" value="AOY87837.1"/>
    <property type="molecule type" value="Genomic_DNA"/>
</dbReference>
<keyword evidence="3" id="KW-0997">Cell inner membrane</keyword>
<evidence type="ECO:0000259" key="8">
    <source>
        <dbReference type="PROSITE" id="PS50893"/>
    </source>
</evidence>
<name>A0A1D9GJM8_9GAMM</name>
<dbReference type="Proteomes" id="UP000177445">
    <property type="component" value="Chromosome"/>
</dbReference>
<keyword evidence="1" id="KW-0813">Transport</keyword>
<evidence type="ECO:0000256" key="5">
    <source>
        <dbReference type="ARBA" id="ARBA00022840"/>
    </source>
</evidence>
<evidence type="ECO:0000256" key="6">
    <source>
        <dbReference type="ARBA" id="ARBA00022967"/>
    </source>
</evidence>
<dbReference type="PANTHER" id="PTHR42781:SF1">
    <property type="entry name" value="THIAMINE IMPORT ATP-BINDING PROTEIN THIQ"/>
    <property type="match status" value="1"/>
</dbReference>
<dbReference type="KEGG" id="msq:BKP64_06430"/>
<evidence type="ECO:0000256" key="2">
    <source>
        <dbReference type="ARBA" id="ARBA00022475"/>
    </source>
</evidence>
<evidence type="ECO:0000313" key="9">
    <source>
        <dbReference type="EMBL" id="AOY87837.1"/>
    </source>
</evidence>
<protein>
    <submittedName>
        <fullName evidence="9">ABC transporter</fullName>
    </submittedName>
</protein>
<dbReference type="PROSITE" id="PS00211">
    <property type="entry name" value="ABC_TRANSPORTER_1"/>
    <property type="match status" value="1"/>
</dbReference>
<gene>
    <name evidence="9" type="ORF">BKP64_06430</name>
</gene>
<keyword evidence="7" id="KW-0472">Membrane</keyword>
<keyword evidence="10" id="KW-1185">Reference proteome</keyword>
<dbReference type="OrthoDB" id="9802264at2"/>